<dbReference type="InterPro" id="IPR025995">
    <property type="entry name" value="Tudor-knot"/>
</dbReference>
<dbReference type="InterPro" id="IPR016197">
    <property type="entry name" value="Chromo-like_dom_sf"/>
</dbReference>
<dbReference type="Pfam" id="PF17772">
    <property type="entry name" value="zf-MYST"/>
    <property type="match status" value="1"/>
</dbReference>
<dbReference type="Gene3D" id="1.10.10.10">
    <property type="entry name" value="Winged helix-like DNA-binding domain superfamily/Winged helix DNA-binding domain"/>
    <property type="match status" value="1"/>
</dbReference>
<dbReference type="EMBL" id="JROU02001874">
    <property type="protein sequence ID" value="OEH74918.1"/>
    <property type="molecule type" value="Genomic_DNA"/>
</dbReference>
<evidence type="ECO:0000256" key="11">
    <source>
        <dbReference type="PIRSR" id="PIRSR602717-51"/>
    </source>
</evidence>
<dbReference type="Pfam" id="PF01853">
    <property type="entry name" value="MOZ_SAS"/>
    <property type="match status" value="1"/>
</dbReference>
<reference evidence="15 16" key="1">
    <citation type="journal article" date="2016" name="BMC Genomics">
        <title>Comparative genomics reveals Cyclospora cayetanensis possesses coccidia-like metabolism and invasion components but unique surface antigens.</title>
        <authorList>
            <person name="Liu S."/>
            <person name="Wang L."/>
            <person name="Zheng H."/>
            <person name="Xu Z."/>
            <person name="Roellig D.M."/>
            <person name="Li N."/>
            <person name="Frace M.A."/>
            <person name="Tang K."/>
            <person name="Arrowood M.J."/>
            <person name="Moss D.M."/>
            <person name="Zhang L."/>
            <person name="Feng Y."/>
            <person name="Xiao L."/>
        </authorList>
    </citation>
    <scope>NUCLEOTIDE SEQUENCE [LARGE SCALE GENOMIC DNA]</scope>
    <source>
        <strain evidence="15 16">CHN_HEN01</strain>
    </source>
</reference>
<dbReference type="GO" id="GO:0005634">
    <property type="term" value="C:nucleus"/>
    <property type="evidence" value="ECO:0007669"/>
    <property type="project" value="UniProtKB-SubCell"/>
</dbReference>
<organism evidence="15 16">
    <name type="scientific">Cyclospora cayetanensis</name>
    <dbReference type="NCBI Taxonomy" id="88456"/>
    <lineage>
        <taxon>Eukaryota</taxon>
        <taxon>Sar</taxon>
        <taxon>Alveolata</taxon>
        <taxon>Apicomplexa</taxon>
        <taxon>Conoidasida</taxon>
        <taxon>Coccidia</taxon>
        <taxon>Eucoccidiorida</taxon>
        <taxon>Eimeriorina</taxon>
        <taxon>Eimeriidae</taxon>
        <taxon>Cyclospora</taxon>
    </lineage>
</organism>
<comment type="catalytic activity">
    <reaction evidence="12">
        <text>L-lysyl-[protein] + acetyl-CoA = N(6)-acetyl-L-lysyl-[protein] + CoA + H(+)</text>
        <dbReference type="Rhea" id="RHEA:45948"/>
        <dbReference type="Rhea" id="RHEA-COMP:9752"/>
        <dbReference type="Rhea" id="RHEA-COMP:10731"/>
        <dbReference type="ChEBI" id="CHEBI:15378"/>
        <dbReference type="ChEBI" id="CHEBI:29969"/>
        <dbReference type="ChEBI" id="CHEBI:57287"/>
        <dbReference type="ChEBI" id="CHEBI:57288"/>
        <dbReference type="ChEBI" id="CHEBI:61930"/>
        <dbReference type="EC" id="2.3.1.48"/>
    </reaction>
</comment>
<sequence length="857" mass="89668">MLEEQQQRQQPREDVSATELQQLYLRCHPLRWHPAAKAARALETGASSLFKPASPSTDPLPARMSVQKGCSSLPQSAGVSTRSAVATKDARASAAGGAVETGDSAAASAAAECLKETGGGLAGGSSSAGSMFGRQQQRDATPEEQTKSRASCISGSLFGAGTEQPAAAAGGHAGATNGFSVFGLSRGETHSATGTSVTGGRTAAAGSAAAEQPLLSGTGTAAKPPGDQTQAQAKVSEEASSSPPQKGLVSEAETVSRTAVSGVSSPDKDETTGKPSRSLFGAAGLKSSAKASFGSLLGGVAPGATHSLVGVTGSLVTQESSAKGKKGAKDAASVAAPAASEAAEATKLAASLPGGGGIAASCEDDDVSGSTSASSSNCEPAGASAASTTPTDYEYYVHYRLTNRRLDCWLPFSDLLPVNAQGRVLPPTSYHRSTGGSCPLPPSLSSPLPHDAAAAAAASLGGGGEHLPKRMKLANGDKGPPPSDATASFPAGKAAESALPPAATANASQEEDADCAAAAAWKQLEAEGNTEAEELKVLLFDPSLVFSDHDEEEHEGMDSATLAAHEEATRVKTINKVFFGGQELDTWYFSPYPAEAQAAQLHICEFCLTFFLKASELQTHSLRCTARHPPGNEIYRDGQLSMFEVDGKTARVYSVGGSPSPENLCFLAKLFLDHKTLQFDVEPFLFYVLTEEKVSLQGYNLACILTLPQHQRKGYGRFLISFSYVLSLKENKRGGPERPLSDLGRLSYIGWWSWRILNLLSEPQWACKKRVSIHELVRATAIRPEDIQRTLEEIGVLRYLQGHHVLLLHPDLIKARLKEAGSGGVPVHPEKLHFAPYHQGAPQPNEAMPLRTAEEDY</sequence>
<accession>A0A1D3CUP2</accession>
<dbReference type="PROSITE" id="PS51726">
    <property type="entry name" value="MYST_HAT"/>
    <property type="match status" value="1"/>
</dbReference>
<dbReference type="Gene3D" id="3.30.60.60">
    <property type="entry name" value="N-acetyl transferase-like"/>
    <property type="match status" value="1"/>
</dbReference>
<feature type="compositionally biased region" description="Low complexity" evidence="13">
    <location>
        <begin position="191"/>
        <end position="210"/>
    </location>
</feature>
<dbReference type="VEuPathDB" id="ToxoDB:cyc_00851"/>
<feature type="active site" description="Proton donor/acceptor" evidence="11">
    <location>
        <position position="737"/>
    </location>
</feature>
<dbReference type="Gene3D" id="2.30.30.140">
    <property type="match status" value="1"/>
</dbReference>
<dbReference type="InterPro" id="IPR036388">
    <property type="entry name" value="WH-like_DNA-bd_sf"/>
</dbReference>
<comment type="subcellular location">
    <subcellularLocation>
        <location evidence="1 12">Nucleus</location>
    </subcellularLocation>
</comment>
<feature type="compositionally biased region" description="Polar residues" evidence="13">
    <location>
        <begin position="253"/>
        <end position="264"/>
    </location>
</feature>
<feature type="compositionally biased region" description="Polar residues" evidence="13">
    <location>
        <begin position="227"/>
        <end position="244"/>
    </location>
</feature>
<keyword evidence="5" id="KW-0479">Metal-binding</keyword>
<evidence type="ECO:0000256" key="12">
    <source>
        <dbReference type="RuleBase" id="RU361211"/>
    </source>
</evidence>
<evidence type="ECO:0000256" key="4">
    <source>
        <dbReference type="ARBA" id="ARBA00022679"/>
    </source>
</evidence>
<feature type="compositionally biased region" description="Polar residues" evidence="13">
    <location>
        <begin position="68"/>
        <end position="81"/>
    </location>
</feature>
<keyword evidence="16" id="KW-1185">Reference proteome</keyword>
<dbReference type="GO" id="GO:0003682">
    <property type="term" value="F:chromatin binding"/>
    <property type="evidence" value="ECO:0007669"/>
    <property type="project" value="TreeGrafter"/>
</dbReference>
<evidence type="ECO:0000313" key="16">
    <source>
        <dbReference type="Proteomes" id="UP000095192"/>
    </source>
</evidence>
<dbReference type="PANTHER" id="PTHR10615">
    <property type="entry name" value="HISTONE ACETYLTRANSFERASE"/>
    <property type="match status" value="1"/>
</dbReference>
<feature type="compositionally biased region" description="Low complexity" evidence="13">
    <location>
        <begin position="368"/>
        <end position="387"/>
    </location>
</feature>
<evidence type="ECO:0000256" key="2">
    <source>
        <dbReference type="ARBA" id="ARBA00010107"/>
    </source>
</evidence>
<dbReference type="EC" id="2.3.1.48" evidence="3 12"/>
<keyword evidence="9" id="KW-0007">Acetylation</keyword>
<dbReference type="VEuPathDB" id="ToxoDB:LOC113147515"/>
<evidence type="ECO:0000256" key="10">
    <source>
        <dbReference type="ARBA" id="ARBA00023242"/>
    </source>
</evidence>
<dbReference type="InterPro" id="IPR002717">
    <property type="entry name" value="HAT_MYST-type"/>
</dbReference>
<feature type="region of interest" description="Disordered" evidence="13">
    <location>
        <begin position="120"/>
        <end position="149"/>
    </location>
</feature>
<evidence type="ECO:0000256" key="5">
    <source>
        <dbReference type="ARBA" id="ARBA00022723"/>
    </source>
</evidence>
<evidence type="ECO:0000256" key="3">
    <source>
        <dbReference type="ARBA" id="ARBA00013184"/>
    </source>
</evidence>
<keyword evidence="10 12" id="KW-0539">Nucleus</keyword>
<dbReference type="GO" id="GO:0008270">
    <property type="term" value="F:zinc ion binding"/>
    <property type="evidence" value="ECO:0007669"/>
    <property type="project" value="UniProtKB-KW"/>
</dbReference>
<dbReference type="GO" id="GO:0006357">
    <property type="term" value="P:regulation of transcription by RNA polymerase II"/>
    <property type="evidence" value="ECO:0007669"/>
    <property type="project" value="TreeGrafter"/>
</dbReference>
<protein>
    <recommendedName>
        <fullName evidence="3 12">Histone acetyltransferase</fullName>
        <ecNumber evidence="3 12">2.3.1.48</ecNumber>
    </recommendedName>
</protein>
<gene>
    <name evidence="15" type="ORF">cyc_00851</name>
</gene>
<dbReference type="GO" id="GO:0004402">
    <property type="term" value="F:histone acetyltransferase activity"/>
    <property type="evidence" value="ECO:0007669"/>
    <property type="project" value="InterPro"/>
</dbReference>
<feature type="region of interest" description="Disordered" evidence="13">
    <location>
        <begin position="835"/>
        <end position="857"/>
    </location>
</feature>
<dbReference type="InterPro" id="IPR050603">
    <property type="entry name" value="MYST_HAT"/>
</dbReference>
<feature type="compositionally biased region" description="Low complexity" evidence="13">
    <location>
        <begin position="445"/>
        <end position="459"/>
    </location>
</feature>
<dbReference type="Pfam" id="PF11717">
    <property type="entry name" value="Tudor-knot"/>
    <property type="match status" value="1"/>
</dbReference>
<keyword evidence="8" id="KW-0156">Chromatin regulator</keyword>
<feature type="region of interest" description="Disordered" evidence="13">
    <location>
        <begin position="427"/>
        <end position="511"/>
    </location>
</feature>
<dbReference type="SUPFAM" id="SSF55729">
    <property type="entry name" value="Acyl-CoA N-acyltransferases (Nat)"/>
    <property type="match status" value="1"/>
</dbReference>
<feature type="region of interest" description="Disordered" evidence="13">
    <location>
        <begin position="48"/>
        <end position="81"/>
    </location>
</feature>
<dbReference type="GO" id="GO:0000785">
    <property type="term" value="C:chromatin"/>
    <property type="evidence" value="ECO:0007669"/>
    <property type="project" value="TreeGrafter"/>
</dbReference>
<evidence type="ECO:0000256" key="8">
    <source>
        <dbReference type="ARBA" id="ARBA00022853"/>
    </source>
</evidence>
<evidence type="ECO:0000313" key="15">
    <source>
        <dbReference type="EMBL" id="OEH74918.1"/>
    </source>
</evidence>
<feature type="region of interest" description="Disordered" evidence="13">
    <location>
        <begin position="190"/>
        <end position="280"/>
    </location>
</feature>
<feature type="compositionally biased region" description="Low complexity" evidence="13">
    <location>
        <begin position="491"/>
        <end position="507"/>
    </location>
</feature>
<evidence type="ECO:0000256" key="9">
    <source>
        <dbReference type="ARBA" id="ARBA00022990"/>
    </source>
</evidence>
<comment type="caution">
    <text evidence="15">The sequence shown here is derived from an EMBL/GenBank/DDBJ whole genome shotgun (WGS) entry which is preliminary data.</text>
</comment>
<name>A0A1D3CUP2_9EIME</name>
<dbReference type="SUPFAM" id="SSF54160">
    <property type="entry name" value="Chromo domain-like"/>
    <property type="match status" value="1"/>
</dbReference>
<feature type="region of interest" description="Disordered" evidence="13">
    <location>
        <begin position="363"/>
        <end position="387"/>
    </location>
</feature>
<dbReference type="AlphaFoldDB" id="A0A1D3CUP2"/>
<dbReference type="Proteomes" id="UP000095192">
    <property type="component" value="Unassembled WGS sequence"/>
</dbReference>
<evidence type="ECO:0000256" key="7">
    <source>
        <dbReference type="ARBA" id="ARBA00022833"/>
    </source>
</evidence>
<evidence type="ECO:0000259" key="14">
    <source>
        <dbReference type="PROSITE" id="PS51726"/>
    </source>
</evidence>
<dbReference type="GO" id="GO:0003712">
    <property type="term" value="F:transcription coregulator activity"/>
    <property type="evidence" value="ECO:0007669"/>
    <property type="project" value="TreeGrafter"/>
</dbReference>
<dbReference type="InParanoid" id="A0A1D3CUP2"/>
<proteinExistence type="inferred from homology"/>
<feature type="domain" description="MYST-type HAT" evidence="14">
    <location>
        <begin position="569"/>
        <end position="836"/>
    </location>
</feature>
<dbReference type="InterPro" id="IPR016181">
    <property type="entry name" value="Acyl_CoA_acyltransferase"/>
</dbReference>
<dbReference type="VEuPathDB" id="ToxoDB:LOC34617951"/>
<evidence type="ECO:0000256" key="1">
    <source>
        <dbReference type="ARBA" id="ARBA00004123"/>
    </source>
</evidence>
<keyword evidence="6" id="KW-0863">Zinc-finger</keyword>
<dbReference type="InterPro" id="IPR040706">
    <property type="entry name" value="Zf-MYST"/>
</dbReference>
<evidence type="ECO:0000256" key="6">
    <source>
        <dbReference type="ARBA" id="ARBA00022771"/>
    </source>
</evidence>
<dbReference type="Gene3D" id="3.40.630.30">
    <property type="match status" value="1"/>
</dbReference>
<keyword evidence="7" id="KW-0862">Zinc</keyword>
<comment type="similarity">
    <text evidence="2 12">Belongs to the MYST (SAS/MOZ) family.</text>
</comment>
<keyword evidence="4" id="KW-0808">Transferase</keyword>
<evidence type="ECO:0000256" key="13">
    <source>
        <dbReference type="SAM" id="MobiDB-lite"/>
    </source>
</evidence>
<feature type="compositionally biased region" description="Basic and acidic residues" evidence="13">
    <location>
        <begin position="136"/>
        <end position="147"/>
    </location>
</feature>
<dbReference type="PANTHER" id="PTHR10615:SF161">
    <property type="entry name" value="HISTONE ACETYLTRANSFERASE KAT7"/>
    <property type="match status" value="1"/>
</dbReference>